<evidence type="ECO:0000313" key="3">
    <source>
        <dbReference type="Proteomes" id="UP001232063"/>
    </source>
</evidence>
<accession>A0AAE3R0U3</accession>
<dbReference type="NCBIfam" id="NF033855">
    <property type="entry name" value="tRNA_MNMC2"/>
    <property type="match status" value="1"/>
</dbReference>
<dbReference type="PANTHER" id="PTHR39963:SF1">
    <property type="entry name" value="MNMC-LIKE METHYLTRANSFERASE DOMAIN-CONTAINING PROTEIN"/>
    <property type="match status" value="1"/>
</dbReference>
<dbReference type="EMBL" id="JASJOU010000002">
    <property type="protein sequence ID" value="MDJ1501050.1"/>
    <property type="molecule type" value="Genomic_DNA"/>
</dbReference>
<dbReference type="AlphaFoldDB" id="A0AAE3R0U3"/>
<comment type="caution">
    <text evidence="2">The sequence shown here is derived from an EMBL/GenBank/DDBJ whole genome shotgun (WGS) entry which is preliminary data.</text>
</comment>
<dbReference type="Proteomes" id="UP001232063">
    <property type="component" value="Unassembled WGS sequence"/>
</dbReference>
<evidence type="ECO:0000313" key="2">
    <source>
        <dbReference type="EMBL" id="MDJ1501050.1"/>
    </source>
</evidence>
<protein>
    <submittedName>
        <fullName evidence="2">tRNA (5-methylaminomethyl-2-thiouridine)(34)-methyltransferase MnmD</fullName>
    </submittedName>
</protein>
<dbReference type="Gene3D" id="3.40.50.150">
    <property type="entry name" value="Vaccinia Virus protein VP39"/>
    <property type="match status" value="1"/>
</dbReference>
<dbReference type="InterPro" id="IPR029063">
    <property type="entry name" value="SAM-dependent_MTases_sf"/>
</dbReference>
<organism evidence="2 3">
    <name type="scientific">Xanthocytophaga agilis</name>
    <dbReference type="NCBI Taxonomy" id="3048010"/>
    <lineage>
        <taxon>Bacteria</taxon>
        <taxon>Pseudomonadati</taxon>
        <taxon>Bacteroidota</taxon>
        <taxon>Cytophagia</taxon>
        <taxon>Cytophagales</taxon>
        <taxon>Rhodocytophagaceae</taxon>
        <taxon>Xanthocytophaga</taxon>
    </lineage>
</organism>
<proteinExistence type="predicted"/>
<gene>
    <name evidence="2" type="primary">mnmD</name>
    <name evidence="2" type="ORF">QNI22_10340</name>
</gene>
<dbReference type="InterPro" id="IPR047785">
    <property type="entry name" value="tRNA_MNMC2"/>
</dbReference>
<dbReference type="PANTHER" id="PTHR39963">
    <property type="entry name" value="SLL0983 PROTEIN"/>
    <property type="match status" value="1"/>
</dbReference>
<dbReference type="GO" id="GO:0004808">
    <property type="term" value="F:tRNA (5-methylaminomethyl-2-thiouridylate)(34)-methyltransferase activity"/>
    <property type="evidence" value="ECO:0007669"/>
    <property type="project" value="InterPro"/>
</dbReference>
<name>A0AAE3R0U3_9BACT</name>
<keyword evidence="3" id="KW-1185">Reference proteome</keyword>
<dbReference type="InterPro" id="IPR008471">
    <property type="entry name" value="MnmC-like_methylTransf"/>
</dbReference>
<dbReference type="GO" id="GO:0016645">
    <property type="term" value="F:oxidoreductase activity, acting on the CH-NH group of donors"/>
    <property type="evidence" value="ECO:0007669"/>
    <property type="project" value="InterPro"/>
</dbReference>
<feature type="domain" description="MnmC-like methyltransferase" evidence="1">
    <location>
        <begin position="151"/>
        <end position="224"/>
    </location>
</feature>
<dbReference type="RefSeq" id="WP_314510546.1">
    <property type="nucleotide sequence ID" value="NZ_JASJOU010000002.1"/>
</dbReference>
<dbReference type="Pfam" id="PF05430">
    <property type="entry name" value="Methyltransf_30"/>
    <property type="match status" value="1"/>
</dbReference>
<dbReference type="SUPFAM" id="SSF53335">
    <property type="entry name" value="S-adenosyl-L-methionine-dependent methyltransferases"/>
    <property type="match status" value="1"/>
</dbReference>
<reference evidence="2" key="1">
    <citation type="submission" date="2023-05" db="EMBL/GenBank/DDBJ databases">
        <authorList>
            <person name="Zhang X."/>
        </authorList>
    </citation>
    <scope>NUCLEOTIDE SEQUENCE</scope>
    <source>
        <strain evidence="2">BD1B2-1</strain>
    </source>
</reference>
<evidence type="ECO:0000259" key="1">
    <source>
        <dbReference type="Pfam" id="PF05430"/>
    </source>
</evidence>
<sequence>MEIRVTHDGSHTLYSPLLNENYHSIHGAMDESIHVFIEAGLKPVLQEKKGIYLLEIGFGTGLNAWLSICNVQRYFPDHLVSYVALEPYPVPAEIISQLNYTHVSSTFASMDSLYSQLHEVPWEKESKILKDQFHLRKFPVTLADFKPYWLFDLIYYDAFAPSKQPEMWEKALFQKIYDITVPGGMLVTYCAKGQFKRDLKEVGWEVESLPGPMGKREMTRAVKPITAPW</sequence>